<dbReference type="AlphaFoldDB" id="A0A368PKB8"/>
<organism evidence="1">
    <name type="scientific">Setaria italica</name>
    <name type="common">Foxtail millet</name>
    <name type="synonym">Panicum italicum</name>
    <dbReference type="NCBI Taxonomy" id="4555"/>
    <lineage>
        <taxon>Eukaryota</taxon>
        <taxon>Viridiplantae</taxon>
        <taxon>Streptophyta</taxon>
        <taxon>Embryophyta</taxon>
        <taxon>Tracheophyta</taxon>
        <taxon>Spermatophyta</taxon>
        <taxon>Magnoliopsida</taxon>
        <taxon>Liliopsida</taxon>
        <taxon>Poales</taxon>
        <taxon>Poaceae</taxon>
        <taxon>PACMAD clade</taxon>
        <taxon>Panicoideae</taxon>
        <taxon>Panicodae</taxon>
        <taxon>Paniceae</taxon>
        <taxon>Cenchrinae</taxon>
        <taxon>Setaria</taxon>
    </lineage>
</organism>
<accession>A0A368PKB8</accession>
<reference evidence="1" key="1">
    <citation type="journal article" date="2012" name="Nat. Biotechnol.">
        <title>Reference genome sequence of the model plant Setaria.</title>
        <authorList>
            <person name="Bennetzen J.L."/>
            <person name="Schmutz J."/>
            <person name="Wang H."/>
            <person name="Percifield R."/>
            <person name="Hawkins J."/>
            <person name="Pontaroli A.C."/>
            <person name="Estep M."/>
            <person name="Feng L."/>
            <person name="Vaughn J.N."/>
            <person name="Grimwood J."/>
            <person name="Jenkins J."/>
            <person name="Barry K."/>
            <person name="Lindquist E."/>
            <person name="Hellsten U."/>
            <person name="Deshpande S."/>
            <person name="Wang X."/>
            <person name="Wu X."/>
            <person name="Mitros T."/>
            <person name="Triplett J."/>
            <person name="Yang X."/>
            <person name="Ye C.Y."/>
            <person name="Mauro-Herrera M."/>
            <person name="Wang L."/>
            <person name="Li P."/>
            <person name="Sharma M."/>
            <person name="Sharma R."/>
            <person name="Ronald P.C."/>
            <person name="Panaud O."/>
            <person name="Kellogg E.A."/>
            <person name="Brutnell T.P."/>
            <person name="Doust A.N."/>
            <person name="Tuskan G.A."/>
            <person name="Rokhsar D."/>
            <person name="Devos K.M."/>
        </authorList>
    </citation>
    <scope>NUCLEOTIDE SEQUENCE [LARGE SCALE GENOMIC DNA]</scope>
    <source>
        <strain evidence="1">Yugu1</strain>
    </source>
</reference>
<reference evidence="1" key="2">
    <citation type="submission" date="2015-07" db="EMBL/GenBank/DDBJ databases">
        <authorList>
            <person name="Noorani M."/>
        </authorList>
    </citation>
    <scope>NUCLEOTIDE SEQUENCE</scope>
    <source>
        <strain evidence="1">Yugu1</strain>
    </source>
</reference>
<sequence>MFKLGTQLICYPNNSHLGPSSRNWIIDISRTHADSAHITTRTGFRHRTMTSTSIFCFDASFHIILGISFFCFRNASSATWYDRILPPFNSNLNCTPDLSISVQTCP</sequence>
<protein>
    <submittedName>
        <fullName evidence="1">Uncharacterized protein</fullName>
    </submittedName>
</protein>
<evidence type="ECO:0000313" key="1">
    <source>
        <dbReference type="EMBL" id="RCV06102.1"/>
    </source>
</evidence>
<gene>
    <name evidence="1" type="ORF">SETIT_1G137100v2</name>
</gene>
<dbReference type="EMBL" id="CM003528">
    <property type="protein sequence ID" value="RCV06102.1"/>
    <property type="molecule type" value="Genomic_DNA"/>
</dbReference>
<name>A0A368PKB8_SETIT</name>
<proteinExistence type="predicted"/>